<evidence type="ECO:0000259" key="5">
    <source>
        <dbReference type="PROSITE" id="PS50995"/>
    </source>
</evidence>
<dbReference type="InterPro" id="IPR000835">
    <property type="entry name" value="HTH_MarR-typ"/>
</dbReference>
<keyword evidence="7" id="KW-1185">Reference proteome</keyword>
<dbReference type="Proteomes" id="UP001501777">
    <property type="component" value="Unassembled WGS sequence"/>
</dbReference>
<evidence type="ECO:0000256" key="2">
    <source>
        <dbReference type="ARBA" id="ARBA00023125"/>
    </source>
</evidence>
<dbReference type="RefSeq" id="WP_344405555.1">
    <property type="nucleotide sequence ID" value="NZ_BAAASG010000023.1"/>
</dbReference>
<dbReference type="InterPro" id="IPR036388">
    <property type="entry name" value="WH-like_DNA-bd_sf"/>
</dbReference>
<dbReference type="Pfam" id="PF12802">
    <property type="entry name" value="MarR_2"/>
    <property type="match status" value="1"/>
</dbReference>
<keyword evidence="3" id="KW-0804">Transcription</keyword>
<gene>
    <name evidence="6" type="ORF">GCM10010276_75960</name>
</gene>
<evidence type="ECO:0000313" key="7">
    <source>
        <dbReference type="Proteomes" id="UP001501777"/>
    </source>
</evidence>
<dbReference type="SUPFAM" id="SSF46785">
    <property type="entry name" value="Winged helix' DNA-binding domain"/>
    <property type="match status" value="1"/>
</dbReference>
<comment type="caution">
    <text evidence="6">The sequence shown here is derived from an EMBL/GenBank/DDBJ whole genome shotgun (WGS) entry which is preliminary data.</text>
</comment>
<reference evidence="6 7" key="1">
    <citation type="journal article" date="2019" name="Int. J. Syst. Evol. Microbiol.">
        <title>The Global Catalogue of Microorganisms (GCM) 10K type strain sequencing project: providing services to taxonomists for standard genome sequencing and annotation.</title>
        <authorList>
            <consortium name="The Broad Institute Genomics Platform"/>
            <consortium name="The Broad Institute Genome Sequencing Center for Infectious Disease"/>
            <person name="Wu L."/>
            <person name="Ma J."/>
        </authorList>
    </citation>
    <scope>NUCLEOTIDE SEQUENCE [LARGE SCALE GENOMIC DNA]</scope>
    <source>
        <strain evidence="6 7">JCM 4395</strain>
    </source>
</reference>
<proteinExistence type="predicted"/>
<dbReference type="PANTHER" id="PTHR33164:SF64">
    <property type="entry name" value="TRANSCRIPTIONAL REGULATOR SLYA"/>
    <property type="match status" value="1"/>
</dbReference>
<dbReference type="SMART" id="SM00347">
    <property type="entry name" value="HTH_MARR"/>
    <property type="match status" value="1"/>
</dbReference>
<name>A0ABN3N7X8_STRLO</name>
<dbReference type="EMBL" id="BAAASG010000023">
    <property type="protein sequence ID" value="GAA2515899.1"/>
    <property type="molecule type" value="Genomic_DNA"/>
</dbReference>
<feature type="region of interest" description="Disordered" evidence="4">
    <location>
        <begin position="148"/>
        <end position="175"/>
    </location>
</feature>
<dbReference type="InterPro" id="IPR036390">
    <property type="entry name" value="WH_DNA-bd_sf"/>
</dbReference>
<keyword evidence="2" id="KW-0238">DNA-binding</keyword>
<evidence type="ECO:0000256" key="3">
    <source>
        <dbReference type="ARBA" id="ARBA00023163"/>
    </source>
</evidence>
<dbReference type="PROSITE" id="PS50995">
    <property type="entry name" value="HTH_MARR_2"/>
    <property type="match status" value="1"/>
</dbReference>
<organism evidence="6 7">
    <name type="scientific">Streptomyces longisporus</name>
    <dbReference type="NCBI Taxonomy" id="1948"/>
    <lineage>
        <taxon>Bacteria</taxon>
        <taxon>Bacillati</taxon>
        <taxon>Actinomycetota</taxon>
        <taxon>Actinomycetes</taxon>
        <taxon>Kitasatosporales</taxon>
        <taxon>Streptomycetaceae</taxon>
        <taxon>Streptomyces</taxon>
    </lineage>
</organism>
<protein>
    <recommendedName>
        <fullName evidence="5">HTH marR-type domain-containing protein</fullName>
    </recommendedName>
</protein>
<dbReference type="PRINTS" id="PR00598">
    <property type="entry name" value="HTHMARR"/>
</dbReference>
<evidence type="ECO:0000256" key="1">
    <source>
        <dbReference type="ARBA" id="ARBA00023015"/>
    </source>
</evidence>
<dbReference type="Gene3D" id="1.10.10.10">
    <property type="entry name" value="Winged helix-like DNA-binding domain superfamily/Winged helix DNA-binding domain"/>
    <property type="match status" value="1"/>
</dbReference>
<dbReference type="PANTHER" id="PTHR33164">
    <property type="entry name" value="TRANSCRIPTIONAL REGULATOR, MARR FAMILY"/>
    <property type="match status" value="1"/>
</dbReference>
<accession>A0ABN3N7X8</accession>
<keyword evidence="1" id="KW-0805">Transcription regulation</keyword>
<evidence type="ECO:0000256" key="4">
    <source>
        <dbReference type="SAM" id="MobiDB-lite"/>
    </source>
</evidence>
<dbReference type="InterPro" id="IPR039422">
    <property type="entry name" value="MarR/SlyA-like"/>
</dbReference>
<evidence type="ECO:0000313" key="6">
    <source>
        <dbReference type="EMBL" id="GAA2515899.1"/>
    </source>
</evidence>
<feature type="domain" description="HTH marR-type" evidence="5">
    <location>
        <begin position="1"/>
        <end position="143"/>
    </location>
</feature>
<sequence length="175" mass="19094">MDAPQATQTERAPFGISLAVVQHAFLHASEAAFTDLPGGSRGYLVLGVCSHQAPPTQAACAYQLGIDRTVFTYLVDDLEREKLVERTPDPNDRRARRIAITAKGARMLDKINDRLAQSEQHTLRGLSAAEQETLQDLLWRAAAATTPDASTSAELAKQLGRANGTRERRARRATS</sequence>